<dbReference type="AlphaFoldDB" id="A0A940M9Y1"/>
<proteinExistence type="predicted"/>
<feature type="transmembrane region" description="Helical" evidence="1">
    <location>
        <begin position="44"/>
        <end position="66"/>
    </location>
</feature>
<dbReference type="InterPro" id="IPR003675">
    <property type="entry name" value="Rce1/LyrA-like_dom"/>
</dbReference>
<comment type="caution">
    <text evidence="3">The sequence shown here is derived from an EMBL/GenBank/DDBJ whole genome shotgun (WGS) entry which is preliminary data.</text>
</comment>
<keyword evidence="1" id="KW-1133">Transmembrane helix</keyword>
<feature type="transmembrane region" description="Helical" evidence="1">
    <location>
        <begin position="202"/>
        <end position="228"/>
    </location>
</feature>
<keyword evidence="1" id="KW-0812">Transmembrane</keyword>
<dbReference type="GO" id="GO:0004175">
    <property type="term" value="F:endopeptidase activity"/>
    <property type="evidence" value="ECO:0007669"/>
    <property type="project" value="UniProtKB-ARBA"/>
</dbReference>
<keyword evidence="3" id="KW-0378">Hydrolase</keyword>
<keyword evidence="3" id="KW-0645">Protease</keyword>
<organism evidence="3 4">
    <name type="scientific">Streptomyces montanisoli</name>
    <dbReference type="NCBI Taxonomy" id="2798581"/>
    <lineage>
        <taxon>Bacteria</taxon>
        <taxon>Bacillati</taxon>
        <taxon>Actinomycetota</taxon>
        <taxon>Actinomycetes</taxon>
        <taxon>Kitasatosporales</taxon>
        <taxon>Streptomycetaceae</taxon>
        <taxon>Streptomyces</taxon>
    </lineage>
</organism>
<feature type="domain" description="CAAX prenyl protease 2/Lysostaphin resistance protein A-like" evidence="2">
    <location>
        <begin position="146"/>
        <end position="230"/>
    </location>
</feature>
<dbReference type="RefSeq" id="WP_209338377.1">
    <property type="nucleotide sequence ID" value="NZ_JAGIQL010000007.1"/>
</dbReference>
<evidence type="ECO:0000313" key="4">
    <source>
        <dbReference type="Proteomes" id="UP000670475"/>
    </source>
</evidence>
<protein>
    <submittedName>
        <fullName evidence="3">CPBP family intramembrane metalloprotease</fullName>
    </submittedName>
</protein>
<evidence type="ECO:0000256" key="1">
    <source>
        <dbReference type="SAM" id="Phobius"/>
    </source>
</evidence>
<keyword evidence="3" id="KW-0482">Metalloprotease</keyword>
<evidence type="ECO:0000259" key="2">
    <source>
        <dbReference type="Pfam" id="PF02517"/>
    </source>
</evidence>
<name>A0A940M9Y1_9ACTN</name>
<evidence type="ECO:0000313" key="3">
    <source>
        <dbReference type="EMBL" id="MBP0456596.1"/>
    </source>
</evidence>
<keyword evidence="4" id="KW-1185">Reference proteome</keyword>
<keyword evidence="1" id="KW-0472">Membrane</keyword>
<gene>
    <name evidence="3" type="ORF">JFN87_03645</name>
</gene>
<reference evidence="3" key="1">
    <citation type="submission" date="2021-03" db="EMBL/GenBank/DDBJ databases">
        <title>Whole genome sequence of Streptomyces bomunensis MMS17-BM035.</title>
        <authorList>
            <person name="Lee J.H."/>
        </authorList>
    </citation>
    <scope>NUCLEOTIDE SEQUENCE</scope>
    <source>
        <strain evidence="3">MMS17-BM035</strain>
    </source>
</reference>
<dbReference type="GO" id="GO:0080120">
    <property type="term" value="P:CAAX-box protein maturation"/>
    <property type="evidence" value="ECO:0007669"/>
    <property type="project" value="UniProtKB-ARBA"/>
</dbReference>
<sequence>MPPTPTPDMRLYLLTGLGMCSLAALHLTGALHSRYLDRRGTPMLPVYVGVSAAVTVAGLLLLGPGVLWGSAPTPPALWRLASSVPVGAGVALVGAAGDALVLRLVHGGRAGVRRRPACAATARPREADGTWRPSVRDRRLPTGPTWTLAAAVVEETVFRGVWYDVATRADALPLRLAALALGVVAFALAHLFFGWGQVLAKLPLSVAATAAVALTGTVLAPVVGHLLFNLRAWHRNRPAPGTRGVAAS</sequence>
<dbReference type="Proteomes" id="UP000670475">
    <property type="component" value="Unassembled WGS sequence"/>
</dbReference>
<dbReference type="EMBL" id="JAGIQL010000007">
    <property type="protein sequence ID" value="MBP0456596.1"/>
    <property type="molecule type" value="Genomic_DNA"/>
</dbReference>
<feature type="transmembrane region" description="Helical" evidence="1">
    <location>
        <begin position="12"/>
        <end position="32"/>
    </location>
</feature>
<dbReference type="GO" id="GO:0008237">
    <property type="term" value="F:metallopeptidase activity"/>
    <property type="evidence" value="ECO:0007669"/>
    <property type="project" value="UniProtKB-KW"/>
</dbReference>
<feature type="transmembrane region" description="Helical" evidence="1">
    <location>
        <begin position="176"/>
        <end position="196"/>
    </location>
</feature>
<dbReference type="Pfam" id="PF02517">
    <property type="entry name" value="Rce1-like"/>
    <property type="match status" value="1"/>
</dbReference>
<feature type="transmembrane region" description="Helical" evidence="1">
    <location>
        <begin position="86"/>
        <end position="105"/>
    </location>
</feature>
<accession>A0A940M9Y1</accession>